<dbReference type="SMART" id="SM00530">
    <property type="entry name" value="HTH_XRE"/>
    <property type="match status" value="1"/>
</dbReference>
<feature type="domain" description="HTH cro/C1-type" evidence="5">
    <location>
        <begin position="310"/>
        <end position="364"/>
    </location>
</feature>
<sequence length="370" mass="39652">MGERKYAVLVCGSMDDEIEQRFGHAGVLYEKLLSGPGEAWTCFFPCDGQAISNGDLEGFSGIAVTGSASDSFSDEPWIADLRRLLAAAVQRGQRVLGMCFGCQVVAVALQGTAGRGEVGFEVGVRRITFRSGAAAAAPRQCEDAVKELERHSSVAIHEVHQDGVRRLPADAELLASSRHCSVEVWSLGDNVLCIQGHVEFNAEFMAALLALRERQNRLPLPAALAAKARTEGQDWDTVVIRKKAPTAGAARDKSAVAAAVRSGAEVETMKKFSAGSNRAATGAPKDAAKLDRETEELHHERVPSELKKQIMAARLAKKLTQAQLAQTINEKPQVIQEYESGKAIPSPQILSKLSRALGTTLSAKKAAAKK</sequence>
<reference evidence="6 7" key="1">
    <citation type="journal article" date="2024" name="Nat. Commun.">
        <title>Phylogenomics reveals the evolutionary origins of lichenization in chlorophyte algae.</title>
        <authorList>
            <person name="Puginier C."/>
            <person name="Libourel C."/>
            <person name="Otte J."/>
            <person name="Skaloud P."/>
            <person name="Haon M."/>
            <person name="Grisel S."/>
            <person name="Petersen M."/>
            <person name="Berrin J.G."/>
            <person name="Delaux P.M."/>
            <person name="Dal Grande F."/>
            <person name="Keller J."/>
        </authorList>
    </citation>
    <scope>NUCLEOTIDE SEQUENCE [LARGE SCALE GENOMIC DNA]</scope>
    <source>
        <strain evidence="6 7">SAG 245.80</strain>
    </source>
</reference>
<comment type="caution">
    <text evidence="6">The sequence shown here is derived from an EMBL/GenBank/DDBJ whole genome shotgun (WGS) entry which is preliminary data.</text>
</comment>
<dbReference type="InterPro" id="IPR001387">
    <property type="entry name" value="Cro/C1-type_HTH"/>
</dbReference>
<dbReference type="InterPro" id="IPR044992">
    <property type="entry name" value="ChyE-like"/>
</dbReference>
<dbReference type="Gene3D" id="1.10.260.40">
    <property type="entry name" value="lambda repressor-like DNA-binding domains"/>
    <property type="match status" value="1"/>
</dbReference>
<dbReference type="PROSITE" id="PS51273">
    <property type="entry name" value="GATASE_TYPE_1"/>
    <property type="match status" value="1"/>
</dbReference>
<comment type="similarity">
    <text evidence="1">Belongs to the MBF1 family.</text>
</comment>
<dbReference type="PANTHER" id="PTHR10245:SF15">
    <property type="entry name" value="ENDOTHELIAL DIFFERENTIATION-RELATED FACTOR 1"/>
    <property type="match status" value="1"/>
</dbReference>
<dbReference type="PANTHER" id="PTHR10245">
    <property type="entry name" value="ENDOTHELIAL DIFFERENTIATION-RELATED FACTOR 1 MULTIPROTEIN BRIDGING FACTOR 1"/>
    <property type="match status" value="1"/>
</dbReference>
<protein>
    <recommendedName>
        <fullName evidence="5">HTH cro/C1-type domain-containing protein</fullName>
    </recommendedName>
</protein>
<dbReference type="Pfam" id="PF08523">
    <property type="entry name" value="MBF1"/>
    <property type="match status" value="1"/>
</dbReference>
<dbReference type="GO" id="GO:0005634">
    <property type="term" value="C:nucleus"/>
    <property type="evidence" value="ECO:0007669"/>
    <property type="project" value="TreeGrafter"/>
</dbReference>
<accession>A0AAW1QX74</accession>
<organism evidence="6 7">
    <name type="scientific">Elliptochloris bilobata</name>
    <dbReference type="NCBI Taxonomy" id="381761"/>
    <lineage>
        <taxon>Eukaryota</taxon>
        <taxon>Viridiplantae</taxon>
        <taxon>Chlorophyta</taxon>
        <taxon>core chlorophytes</taxon>
        <taxon>Trebouxiophyceae</taxon>
        <taxon>Trebouxiophyceae incertae sedis</taxon>
        <taxon>Elliptochloris clade</taxon>
        <taxon>Elliptochloris</taxon>
    </lineage>
</organism>
<evidence type="ECO:0000313" key="6">
    <source>
        <dbReference type="EMBL" id="KAK9826140.1"/>
    </source>
</evidence>
<proteinExistence type="inferred from homology"/>
<keyword evidence="4" id="KW-0804">Transcription</keyword>
<evidence type="ECO:0000256" key="4">
    <source>
        <dbReference type="ARBA" id="ARBA00023163"/>
    </source>
</evidence>
<evidence type="ECO:0000256" key="1">
    <source>
        <dbReference type="ARBA" id="ARBA00009802"/>
    </source>
</evidence>
<keyword evidence="3" id="KW-0238">DNA-binding</keyword>
<dbReference type="EMBL" id="JALJOU010000068">
    <property type="protein sequence ID" value="KAK9826140.1"/>
    <property type="molecule type" value="Genomic_DNA"/>
</dbReference>
<dbReference type="CDD" id="cd00093">
    <property type="entry name" value="HTH_XRE"/>
    <property type="match status" value="1"/>
</dbReference>
<dbReference type="Proteomes" id="UP001445335">
    <property type="component" value="Unassembled WGS sequence"/>
</dbReference>
<dbReference type="FunFam" id="1.10.260.40:FF:000018">
    <property type="entry name" value="Multiprotein bridging factor 1"/>
    <property type="match status" value="1"/>
</dbReference>
<keyword evidence="7" id="KW-1185">Reference proteome</keyword>
<gene>
    <name evidence="6" type="ORF">WJX81_008376</name>
</gene>
<dbReference type="InterPro" id="IPR013729">
    <property type="entry name" value="MBF1_N"/>
</dbReference>
<dbReference type="InterPro" id="IPR010982">
    <property type="entry name" value="Lambda_DNA-bd_dom_sf"/>
</dbReference>
<name>A0AAW1QX74_9CHLO</name>
<evidence type="ECO:0000256" key="2">
    <source>
        <dbReference type="ARBA" id="ARBA00023015"/>
    </source>
</evidence>
<dbReference type="InterPro" id="IPR029062">
    <property type="entry name" value="Class_I_gatase-like"/>
</dbReference>
<dbReference type="SUPFAM" id="SSF47413">
    <property type="entry name" value="lambda repressor-like DNA-binding domains"/>
    <property type="match status" value="1"/>
</dbReference>
<dbReference type="Pfam" id="PF01381">
    <property type="entry name" value="HTH_3"/>
    <property type="match status" value="1"/>
</dbReference>
<dbReference type="PROSITE" id="PS50943">
    <property type="entry name" value="HTH_CROC1"/>
    <property type="match status" value="1"/>
</dbReference>
<evidence type="ECO:0000313" key="7">
    <source>
        <dbReference type="Proteomes" id="UP001445335"/>
    </source>
</evidence>
<dbReference type="SUPFAM" id="SSF52317">
    <property type="entry name" value="Class I glutamine amidotransferase-like"/>
    <property type="match status" value="1"/>
</dbReference>
<dbReference type="GO" id="GO:0003713">
    <property type="term" value="F:transcription coactivator activity"/>
    <property type="evidence" value="ECO:0007669"/>
    <property type="project" value="UniProtKB-ARBA"/>
</dbReference>
<dbReference type="AlphaFoldDB" id="A0AAW1QX74"/>
<dbReference type="CDD" id="cd01741">
    <property type="entry name" value="GATase1_1"/>
    <property type="match status" value="1"/>
</dbReference>
<keyword evidence="2" id="KW-0805">Transcription regulation</keyword>
<evidence type="ECO:0000256" key="3">
    <source>
        <dbReference type="ARBA" id="ARBA00023125"/>
    </source>
</evidence>
<evidence type="ECO:0000259" key="5">
    <source>
        <dbReference type="PROSITE" id="PS50943"/>
    </source>
</evidence>
<dbReference type="Gene3D" id="3.40.50.880">
    <property type="match status" value="1"/>
</dbReference>
<dbReference type="GO" id="GO:0003677">
    <property type="term" value="F:DNA binding"/>
    <property type="evidence" value="ECO:0007669"/>
    <property type="project" value="UniProtKB-KW"/>
</dbReference>